<proteinExistence type="predicted"/>
<sequence>MDSEPQLFLEPIKEFLRGTTNSVLSEIAETFLQIVPEPVHFQAALNVLLPIMNDLDAKLESRIQAIFLLWYLYRNHSLDMNPFQAAFREMLDDERSRATKGSLAEKPNALRSTLDMILSGQAQEVRLALLENCSH</sequence>
<gene>
    <name evidence="1" type="ORF">M408DRAFT_121038</name>
</gene>
<protein>
    <submittedName>
        <fullName evidence="1">Uncharacterized protein</fullName>
    </submittedName>
</protein>
<dbReference type="EMBL" id="KN824289">
    <property type="protein sequence ID" value="KIM29232.1"/>
    <property type="molecule type" value="Genomic_DNA"/>
</dbReference>
<dbReference type="HOGENOM" id="CLU_1887022_0_0_1"/>
<name>A0A0C2XJK6_SERVB</name>
<organism evidence="1 2">
    <name type="scientific">Serendipita vermifera MAFF 305830</name>
    <dbReference type="NCBI Taxonomy" id="933852"/>
    <lineage>
        <taxon>Eukaryota</taxon>
        <taxon>Fungi</taxon>
        <taxon>Dikarya</taxon>
        <taxon>Basidiomycota</taxon>
        <taxon>Agaricomycotina</taxon>
        <taxon>Agaricomycetes</taxon>
        <taxon>Sebacinales</taxon>
        <taxon>Serendipitaceae</taxon>
        <taxon>Serendipita</taxon>
    </lineage>
</organism>
<dbReference type="Proteomes" id="UP000054097">
    <property type="component" value="Unassembled WGS sequence"/>
</dbReference>
<reference evidence="2" key="2">
    <citation type="submission" date="2015-01" db="EMBL/GenBank/DDBJ databases">
        <title>Evolutionary Origins and Diversification of the Mycorrhizal Mutualists.</title>
        <authorList>
            <consortium name="DOE Joint Genome Institute"/>
            <consortium name="Mycorrhizal Genomics Consortium"/>
            <person name="Kohler A."/>
            <person name="Kuo A."/>
            <person name="Nagy L.G."/>
            <person name="Floudas D."/>
            <person name="Copeland A."/>
            <person name="Barry K.W."/>
            <person name="Cichocki N."/>
            <person name="Veneault-Fourrey C."/>
            <person name="LaButti K."/>
            <person name="Lindquist E.A."/>
            <person name="Lipzen A."/>
            <person name="Lundell T."/>
            <person name="Morin E."/>
            <person name="Murat C."/>
            <person name="Riley R."/>
            <person name="Ohm R."/>
            <person name="Sun H."/>
            <person name="Tunlid A."/>
            <person name="Henrissat B."/>
            <person name="Grigoriev I.V."/>
            <person name="Hibbett D.S."/>
            <person name="Martin F."/>
        </authorList>
    </citation>
    <scope>NUCLEOTIDE SEQUENCE [LARGE SCALE GENOMIC DNA]</scope>
    <source>
        <strain evidence="2">MAFF 305830</strain>
    </source>
</reference>
<dbReference type="AlphaFoldDB" id="A0A0C2XJK6"/>
<reference evidence="1 2" key="1">
    <citation type="submission" date="2014-04" db="EMBL/GenBank/DDBJ databases">
        <authorList>
            <consortium name="DOE Joint Genome Institute"/>
            <person name="Kuo A."/>
            <person name="Zuccaro A."/>
            <person name="Kohler A."/>
            <person name="Nagy L.G."/>
            <person name="Floudas D."/>
            <person name="Copeland A."/>
            <person name="Barry K.W."/>
            <person name="Cichocki N."/>
            <person name="Veneault-Fourrey C."/>
            <person name="LaButti K."/>
            <person name="Lindquist E.A."/>
            <person name="Lipzen A."/>
            <person name="Lundell T."/>
            <person name="Morin E."/>
            <person name="Murat C."/>
            <person name="Sun H."/>
            <person name="Tunlid A."/>
            <person name="Henrissat B."/>
            <person name="Grigoriev I.V."/>
            <person name="Hibbett D.S."/>
            <person name="Martin F."/>
            <person name="Nordberg H.P."/>
            <person name="Cantor M.N."/>
            <person name="Hua S.X."/>
        </authorList>
    </citation>
    <scope>NUCLEOTIDE SEQUENCE [LARGE SCALE GENOMIC DNA]</scope>
    <source>
        <strain evidence="1 2">MAFF 305830</strain>
    </source>
</reference>
<keyword evidence="2" id="KW-1185">Reference proteome</keyword>
<dbReference type="OrthoDB" id="3226845at2759"/>
<evidence type="ECO:0000313" key="2">
    <source>
        <dbReference type="Proteomes" id="UP000054097"/>
    </source>
</evidence>
<accession>A0A0C2XJK6</accession>
<evidence type="ECO:0000313" key="1">
    <source>
        <dbReference type="EMBL" id="KIM29232.1"/>
    </source>
</evidence>